<keyword evidence="2 5" id="KW-0663">Pyridoxal phosphate</keyword>
<evidence type="ECO:0000313" key="9">
    <source>
        <dbReference type="Proteomes" id="UP000272051"/>
    </source>
</evidence>
<dbReference type="GO" id="GO:0005829">
    <property type="term" value="C:cytosol"/>
    <property type="evidence" value="ECO:0007669"/>
    <property type="project" value="TreeGrafter"/>
</dbReference>
<dbReference type="EC" id="1.4.4.2" evidence="5"/>
<dbReference type="InterPro" id="IPR015424">
    <property type="entry name" value="PyrdxlP-dep_Trfase"/>
</dbReference>
<evidence type="ECO:0000259" key="6">
    <source>
        <dbReference type="Pfam" id="PF02347"/>
    </source>
</evidence>
<gene>
    <name evidence="5" type="primary">gcvPB</name>
    <name evidence="8" type="ORF">DRJ33_06155</name>
</gene>
<dbReference type="GO" id="GO:0005960">
    <property type="term" value="C:glycine cleavage complex"/>
    <property type="evidence" value="ECO:0007669"/>
    <property type="project" value="TreeGrafter"/>
</dbReference>
<comment type="cofactor">
    <cofactor evidence="1 5">
        <name>pyridoxal 5'-phosphate</name>
        <dbReference type="ChEBI" id="CHEBI:597326"/>
    </cofactor>
</comment>
<dbReference type="FunFam" id="3.40.640.10:FF:000034">
    <property type="entry name" value="Probable glycine dehydrogenase (decarboxylating) subunit 2"/>
    <property type="match status" value="1"/>
</dbReference>
<evidence type="ECO:0000256" key="3">
    <source>
        <dbReference type="ARBA" id="ARBA00023002"/>
    </source>
</evidence>
<reference evidence="8 9" key="1">
    <citation type="submission" date="2018-06" db="EMBL/GenBank/DDBJ databases">
        <title>Extensive metabolic versatility and redundancy in microbially diverse, dynamic hydrothermal sediments.</title>
        <authorList>
            <person name="Dombrowski N."/>
            <person name="Teske A."/>
            <person name="Baker B.J."/>
        </authorList>
    </citation>
    <scope>NUCLEOTIDE SEQUENCE [LARGE SCALE GENOMIC DNA]</scope>
    <source>
        <strain evidence="8">B34_G17</strain>
    </source>
</reference>
<comment type="caution">
    <text evidence="8">The sequence shown here is derived from an EMBL/GenBank/DDBJ whole genome shotgun (WGS) entry which is preliminary data.</text>
</comment>
<dbReference type="PANTHER" id="PTHR11773:SF1">
    <property type="entry name" value="GLYCINE DEHYDROGENASE (DECARBOXYLATING), MITOCHONDRIAL"/>
    <property type="match status" value="1"/>
</dbReference>
<evidence type="ECO:0000256" key="1">
    <source>
        <dbReference type="ARBA" id="ARBA00001933"/>
    </source>
</evidence>
<dbReference type="NCBIfam" id="NF003346">
    <property type="entry name" value="PRK04366.1"/>
    <property type="match status" value="1"/>
</dbReference>
<comment type="subunit">
    <text evidence="5">The glycine cleavage system is composed of four proteins: P, T, L and H. In this organism, the P 'protein' is a heterodimer of two subunits.</text>
</comment>
<dbReference type="InterPro" id="IPR015422">
    <property type="entry name" value="PyrdxlP-dep_Trfase_small"/>
</dbReference>
<evidence type="ECO:0000256" key="2">
    <source>
        <dbReference type="ARBA" id="ARBA00022898"/>
    </source>
</evidence>
<dbReference type="GO" id="GO:0004375">
    <property type="term" value="F:glycine dehydrogenase (decarboxylating) activity"/>
    <property type="evidence" value="ECO:0007669"/>
    <property type="project" value="UniProtKB-EC"/>
</dbReference>
<comment type="catalytic activity">
    <reaction evidence="4 5">
        <text>N(6)-[(R)-lipoyl]-L-lysyl-[glycine-cleavage complex H protein] + glycine + H(+) = N(6)-[(R)-S(8)-aminomethyldihydrolipoyl]-L-lysyl-[glycine-cleavage complex H protein] + CO2</text>
        <dbReference type="Rhea" id="RHEA:24304"/>
        <dbReference type="Rhea" id="RHEA-COMP:10494"/>
        <dbReference type="Rhea" id="RHEA-COMP:10495"/>
        <dbReference type="ChEBI" id="CHEBI:15378"/>
        <dbReference type="ChEBI" id="CHEBI:16526"/>
        <dbReference type="ChEBI" id="CHEBI:57305"/>
        <dbReference type="ChEBI" id="CHEBI:83099"/>
        <dbReference type="ChEBI" id="CHEBI:83143"/>
        <dbReference type="EC" id="1.4.4.2"/>
    </reaction>
</comment>
<dbReference type="GO" id="GO:0030170">
    <property type="term" value="F:pyridoxal phosphate binding"/>
    <property type="evidence" value="ECO:0007669"/>
    <property type="project" value="TreeGrafter"/>
</dbReference>
<dbReference type="Pfam" id="PF21478">
    <property type="entry name" value="GcvP2_C"/>
    <property type="match status" value="1"/>
</dbReference>
<feature type="modified residue" description="N6-(pyridoxal phosphate)lysine" evidence="5">
    <location>
        <position position="281"/>
    </location>
</feature>
<dbReference type="Pfam" id="PF02347">
    <property type="entry name" value="GDC-P"/>
    <property type="match status" value="1"/>
</dbReference>
<dbReference type="PANTHER" id="PTHR11773">
    <property type="entry name" value="GLYCINE DEHYDROGENASE, DECARBOXYLATING"/>
    <property type="match status" value="1"/>
</dbReference>
<dbReference type="SUPFAM" id="SSF53383">
    <property type="entry name" value="PLP-dependent transferases"/>
    <property type="match status" value="1"/>
</dbReference>
<dbReference type="GO" id="GO:0016594">
    <property type="term" value="F:glycine binding"/>
    <property type="evidence" value="ECO:0007669"/>
    <property type="project" value="TreeGrafter"/>
</dbReference>
<dbReference type="Gene3D" id="6.20.440.10">
    <property type="match status" value="1"/>
</dbReference>
<comment type="similarity">
    <text evidence="5">Belongs to the GcvP family. C-terminal subunit subfamily.</text>
</comment>
<dbReference type="EMBL" id="QMQX01000117">
    <property type="protein sequence ID" value="RLE51300.1"/>
    <property type="molecule type" value="Genomic_DNA"/>
</dbReference>
<dbReference type="Proteomes" id="UP000272051">
    <property type="component" value="Unassembled WGS sequence"/>
</dbReference>
<organism evidence="8 9">
    <name type="scientific">Thermoproteota archaeon</name>
    <dbReference type="NCBI Taxonomy" id="2056631"/>
    <lineage>
        <taxon>Archaea</taxon>
        <taxon>Thermoproteota</taxon>
    </lineage>
</organism>
<feature type="domain" description="Glycine cleavage system P-protein N-terminal" evidence="6">
    <location>
        <begin position="42"/>
        <end position="308"/>
    </location>
</feature>
<dbReference type="InterPro" id="IPR049315">
    <property type="entry name" value="GDC-P_N"/>
</dbReference>
<dbReference type="AlphaFoldDB" id="A0A497EX48"/>
<evidence type="ECO:0000259" key="7">
    <source>
        <dbReference type="Pfam" id="PF21478"/>
    </source>
</evidence>
<dbReference type="InterPro" id="IPR015421">
    <property type="entry name" value="PyrdxlP-dep_Trfase_major"/>
</dbReference>
<name>A0A497EX48_9CREN</name>
<protein>
    <recommendedName>
        <fullName evidence="5">Probable glycine dehydrogenase (decarboxylating) subunit 2</fullName>
        <ecNumber evidence="5">1.4.4.2</ecNumber>
    </recommendedName>
    <alternativeName>
        <fullName evidence="5">Glycine cleavage system P-protein subunit 2</fullName>
    </alternativeName>
    <alternativeName>
        <fullName evidence="5">Glycine decarboxylase subunit 2</fullName>
    </alternativeName>
    <alternativeName>
        <fullName evidence="5">Glycine dehydrogenase (aminomethyl-transferring) subunit 2</fullName>
    </alternativeName>
</protein>
<sequence>MRDYAQAKWDEPLIFEITKAPRKTFSVPLPCDDVIREVGSLEELVPKNMLRHELSIPDLSEVEVIRHFTKLTQMNYGVDLGPYPLGSCTMKYNPKVNEELANLDEVLWIHPYQPEEQVQGALELMYKLEQLLASLTGMHKVTLQPAAGAHGELVGCLIMKAHFKRLGENQRDEILIPDSAHGTNPASAAMCGFRVIEIPSNEEGCVDLEALKAVLSKHTAGLMLTNPNTLGIFEKDVLEIAKMVHEVGGLLYYDGANLQGILGKVRPGDMGFDIVHLNLHKTFSTPHGGGGPGSGPIGVTRELEDYLPVPTIEFDGRKYWLNYDKPYSIGKVKGFYGNFSVMVKAYAYILSMGLRGLIESCEISVLNTNYFMKKAKELKGMSIPYGEKPRKHEVVLSAEKLSRETGVTAMDVAKALIDKGLHPPTIYFPLIVKEALMIEFTDTESRENIDRYFEALKEIVEEAYSNPSLVKERPKKSAVFRLDETKASHPKTMCLSYRMYRKKSP</sequence>
<dbReference type="InterPro" id="IPR023012">
    <property type="entry name" value="GcvPB"/>
</dbReference>
<evidence type="ECO:0000256" key="5">
    <source>
        <dbReference type="HAMAP-Rule" id="MF_00713"/>
    </source>
</evidence>
<evidence type="ECO:0000313" key="8">
    <source>
        <dbReference type="EMBL" id="RLE51300.1"/>
    </source>
</evidence>
<evidence type="ECO:0000256" key="4">
    <source>
        <dbReference type="ARBA" id="ARBA00049026"/>
    </source>
</evidence>
<dbReference type="Gene3D" id="3.40.640.10">
    <property type="entry name" value="Type I PLP-dependent aspartate aminotransferase-like (Major domain)"/>
    <property type="match status" value="1"/>
</dbReference>
<dbReference type="Gene3D" id="3.90.1150.10">
    <property type="entry name" value="Aspartate Aminotransferase, domain 1"/>
    <property type="match status" value="1"/>
</dbReference>
<dbReference type="InterPro" id="IPR049316">
    <property type="entry name" value="GDC-P_C"/>
</dbReference>
<comment type="function">
    <text evidence="5">The glycine cleavage system catalyzes the degradation of glycine. The P protein binds the alpha-amino group of glycine through its pyridoxal phosphate cofactor; CO(2) is released and the remaining methylamine moiety is then transferred to the lipoamide cofactor of the H protein.</text>
</comment>
<dbReference type="GO" id="GO:0019464">
    <property type="term" value="P:glycine decarboxylation via glycine cleavage system"/>
    <property type="evidence" value="ECO:0007669"/>
    <property type="project" value="UniProtKB-UniRule"/>
</dbReference>
<proteinExistence type="inferred from homology"/>
<dbReference type="InterPro" id="IPR020581">
    <property type="entry name" value="GDC_P"/>
</dbReference>
<keyword evidence="3 5" id="KW-0560">Oxidoreductase</keyword>
<dbReference type="HAMAP" id="MF_00713">
    <property type="entry name" value="GcvPB"/>
    <property type="match status" value="1"/>
</dbReference>
<feature type="domain" description="Glycine dehydrogenase C-terminal" evidence="7">
    <location>
        <begin position="361"/>
        <end position="463"/>
    </location>
</feature>
<accession>A0A497EX48</accession>